<dbReference type="Proteomes" id="UP000722791">
    <property type="component" value="Unassembled WGS sequence"/>
</dbReference>
<organism evidence="1 2">
    <name type="scientific">Volvox reticuliferus</name>
    <dbReference type="NCBI Taxonomy" id="1737510"/>
    <lineage>
        <taxon>Eukaryota</taxon>
        <taxon>Viridiplantae</taxon>
        <taxon>Chlorophyta</taxon>
        <taxon>core chlorophytes</taxon>
        <taxon>Chlorophyceae</taxon>
        <taxon>CS clade</taxon>
        <taxon>Chlamydomonadales</taxon>
        <taxon>Volvocaceae</taxon>
        <taxon>Volvox</taxon>
    </lineage>
</organism>
<evidence type="ECO:0000313" key="1">
    <source>
        <dbReference type="EMBL" id="GIM17123.1"/>
    </source>
</evidence>
<dbReference type="AlphaFoldDB" id="A0A8J4LZX3"/>
<name>A0A8J4LZX3_9CHLO</name>
<proteinExistence type="predicted"/>
<evidence type="ECO:0000313" key="2">
    <source>
        <dbReference type="Proteomes" id="UP000722791"/>
    </source>
</evidence>
<comment type="caution">
    <text evidence="1">The sequence shown here is derived from an EMBL/GenBank/DDBJ whole genome shotgun (WGS) entry which is preliminary data.</text>
</comment>
<gene>
    <name evidence="1" type="ORF">Vretimale_19652</name>
</gene>
<sequence>MSYDGDVKGTNKVVNTPCVTGLKWHLLEAGHHFQAASASSTFKVWGITVASGPVDSQVECEMPPQLLAEIILCRHLEINSIAKASNTIYVLITVLTQGSLHSAARALCTSAGAEEQEDVAAVKHYRDSKSFRRRVDGRVLLHGKESDTWMEAKLDGYVEGSLLLRGQDGLVYYLVSEDLKQIDLSNDQLVGQLFGEGSWEKLMQPLYTQLAGGELKHVRMTPQQFRSIFTVLREAPPPAQA</sequence>
<reference evidence="1" key="1">
    <citation type="journal article" date="2021" name="Proc. Natl. Acad. Sci. U.S.A.">
        <title>Three genomes in the algal genus Volvox reveal the fate of a haploid sex-determining region after a transition to homothallism.</title>
        <authorList>
            <person name="Yamamoto K."/>
            <person name="Hamaji T."/>
            <person name="Kawai-Toyooka H."/>
            <person name="Matsuzaki R."/>
            <person name="Takahashi F."/>
            <person name="Nishimura Y."/>
            <person name="Kawachi M."/>
            <person name="Noguchi H."/>
            <person name="Minakuchi Y."/>
            <person name="Umen J.G."/>
            <person name="Toyoda A."/>
            <person name="Nozaki H."/>
        </authorList>
    </citation>
    <scope>NUCLEOTIDE SEQUENCE</scope>
    <source>
        <strain evidence="1">NIES-3785</strain>
    </source>
</reference>
<accession>A0A8J4LZX3</accession>
<dbReference type="EMBL" id="BNCQ01000092">
    <property type="protein sequence ID" value="GIM17123.1"/>
    <property type="molecule type" value="Genomic_DNA"/>
</dbReference>
<protein>
    <submittedName>
        <fullName evidence="1">Uncharacterized protein</fullName>
    </submittedName>
</protein>